<reference evidence="1" key="1">
    <citation type="submission" date="2022-06" db="EMBL/GenBank/DDBJ databases">
        <title>Phylogenomic reconstructions and comparative analyses of Kickxellomycotina fungi.</title>
        <authorList>
            <person name="Reynolds N.K."/>
            <person name="Stajich J.E."/>
            <person name="Barry K."/>
            <person name="Grigoriev I.V."/>
            <person name="Crous P."/>
            <person name="Smith M.E."/>
        </authorList>
    </citation>
    <scope>NUCLEOTIDE SEQUENCE</scope>
    <source>
        <strain evidence="1">RSA 2271</strain>
    </source>
</reference>
<evidence type="ECO:0000313" key="2">
    <source>
        <dbReference type="Proteomes" id="UP001145114"/>
    </source>
</evidence>
<keyword evidence="1" id="KW-0540">Nuclease</keyword>
<keyword evidence="1" id="KW-0378">Hydrolase</keyword>
<organism evidence="1 2">
    <name type="scientific">Spiromyces aspiralis</name>
    <dbReference type="NCBI Taxonomy" id="68401"/>
    <lineage>
        <taxon>Eukaryota</taxon>
        <taxon>Fungi</taxon>
        <taxon>Fungi incertae sedis</taxon>
        <taxon>Zoopagomycota</taxon>
        <taxon>Kickxellomycotina</taxon>
        <taxon>Kickxellomycetes</taxon>
        <taxon>Kickxellales</taxon>
        <taxon>Kickxellaceae</taxon>
        <taxon>Spiromyces</taxon>
    </lineage>
</organism>
<keyword evidence="2" id="KW-1185">Reference proteome</keyword>
<proteinExistence type="predicted"/>
<comment type="caution">
    <text evidence="1">The sequence shown here is derived from an EMBL/GenBank/DDBJ whole genome shotgun (WGS) entry which is preliminary data.</text>
</comment>
<accession>A0ACC1HMY7</accession>
<dbReference type="Proteomes" id="UP001145114">
    <property type="component" value="Unassembled WGS sequence"/>
</dbReference>
<name>A0ACC1HMY7_9FUNG</name>
<keyword evidence="1" id="KW-0269">Exonuclease</keyword>
<protein>
    <submittedName>
        <fullName evidence="1">Exonuclease II Exo2</fullName>
    </submittedName>
</protein>
<gene>
    <name evidence="1" type="primary">exo2</name>
    <name evidence="1" type="ORF">EV182_000732</name>
</gene>
<feature type="non-terminal residue" evidence="1">
    <location>
        <position position="1444"/>
    </location>
</feature>
<dbReference type="EMBL" id="JAMZIH010005197">
    <property type="protein sequence ID" value="KAJ1675709.1"/>
    <property type="molecule type" value="Genomic_DNA"/>
</dbReference>
<evidence type="ECO:0000313" key="1">
    <source>
        <dbReference type="EMBL" id="KAJ1675709.1"/>
    </source>
</evidence>
<sequence>MGIPKYFRWLSERYPLSSQLLTTVPEFDNLYLDMNGIIHNCSHPEGKSLTEPEIFTNIFRYIDFIFAKIQPRKLFFMGIDGVAPRAKMNEQRARRFRAAAERAGDEEFDSNCITPGTEFMARLTEALRYFVTKKITEDKGWRGPMIVLSGHEVPGEGEHKIIDYIRKHRQPNERHCIYGLDADLVMLGLLSHEPHVSLLREEVFRPHSVKIDSSNPNDQRFYLLHLSILRGCIEKEFESLKPFDLERIIDDYIMIDMLVGNDFLPTLPDLQIADGGMLLLMSAYKQIDPPRNGYLHEHGIINFDQFQRFIRILSRFEKAVFMRLKSEGKSFIEDPNRHPRSRAMPGSKSKRKALTPSQKRILARIRKFVFQREENLYIFPPPLGPKDCAFVESIAAELNLKCYPEFDHNGMLTMCIAFAPEDENADEESQTGSSAVCDESLVEGEEEEEEEDTRAGGASAQADKGGESEMEEEARDAIERVLKKYESGWDPEEEDNNLAFYEWKAGYYKAKLHLDYPIPDTNDEFPPPPESIVPLCRDYIKTIQWVLQYYFSGIASWTWFYPHHYAPRITDLCTNLADYKVDKFDLGTPHRPFEQLMSVLPSKSRNLVPSAFRRLMVDVDSPIIDFYPEKFDTDLNGKKMPWEAVVLIDFVNTERLRAAMEPFKKMLRPEEQRRNEFGQTYIYSYDKPKDEPYLSPLPGTLPNIPHPACRADPFTPEDPLVIPRGLLPEARPSCQLLAGFPSLDTMSHTADFEFHKVRVFLQESKNESLVLRLPSTEDRFGRDVIRGDNFGVTKGFAKKILDKRRVFVEWPYLYDSNPVAVWDHTMRHVLSADGSVVSVPLATQEAEQFRKESSNARSFYNKRFAIITAPTVAMIEVQPFESMMLQHTGALVRSYAQKTKLHLLDTTIIEEGPWGEDARFRELPPRSIVEHLPLHESVIFLGGVAEYGRVGTVIASDSRRDTANIRLEAPKFDVTLFAPKKMLQALPQTRYYPSFVVTKMLQYHPLAFSKVMSSLHVNTKDGRANIGLNLKFDSKELKVLEYSRKTSSGWEFSDKAVGLFKSYMAAFPEVLKQIEKKCKNRVFNQEDLFENDKQLLEVKRWLKSQDTKRDRVSLESNSLPADTVARLFDMIKGQESPKLATFKISKVPRRNLLKPSEAQYRLSQQHFSLGDRVTYVLEHGGFIPFGAKGLVVGVYINSETDLPKSVDVVFDEPFISGSDLDGRCPDHHGANLLPWMILNMTHRQVGSGKQPAPAANKAVPSALRSGHAHHPHHGANPSAVPHRHPSSPPPAPERLAPWAKQATAPKPSTDILSRLMSSKGGVAGATPQGAPDAVANDPQQPHVHQVLEEKFKRLGLSVLPTPAGSDAAPQNSSQLAMSEKERVQKFLDSINKRTETGAATSSSGTPVAAVAQLRLVLLTAGGVDMDMAVEAAGAGVATVEAGIK</sequence>